<dbReference type="AlphaFoldDB" id="A0A0E9TQH8"/>
<organism evidence="1">
    <name type="scientific">Anguilla anguilla</name>
    <name type="common">European freshwater eel</name>
    <name type="synonym">Muraena anguilla</name>
    <dbReference type="NCBI Taxonomy" id="7936"/>
    <lineage>
        <taxon>Eukaryota</taxon>
        <taxon>Metazoa</taxon>
        <taxon>Chordata</taxon>
        <taxon>Craniata</taxon>
        <taxon>Vertebrata</taxon>
        <taxon>Euteleostomi</taxon>
        <taxon>Actinopterygii</taxon>
        <taxon>Neopterygii</taxon>
        <taxon>Teleostei</taxon>
        <taxon>Anguilliformes</taxon>
        <taxon>Anguillidae</taxon>
        <taxon>Anguilla</taxon>
    </lineage>
</organism>
<protein>
    <submittedName>
        <fullName evidence="1">Uncharacterized protein</fullName>
    </submittedName>
</protein>
<dbReference type="EMBL" id="GBXM01043379">
    <property type="protein sequence ID" value="JAH65198.1"/>
    <property type="molecule type" value="Transcribed_RNA"/>
</dbReference>
<sequence length="16" mass="1818">MTMWTESDRHGGAEPL</sequence>
<evidence type="ECO:0000313" key="1">
    <source>
        <dbReference type="EMBL" id="JAH55796.1"/>
    </source>
</evidence>
<reference evidence="1" key="2">
    <citation type="journal article" date="2015" name="Fish Shellfish Immunol.">
        <title>Early steps in the European eel (Anguilla anguilla)-Vibrio vulnificus interaction in the gills: Role of the RtxA13 toxin.</title>
        <authorList>
            <person name="Callol A."/>
            <person name="Pajuelo D."/>
            <person name="Ebbesson L."/>
            <person name="Teles M."/>
            <person name="MacKenzie S."/>
            <person name="Amaro C."/>
        </authorList>
    </citation>
    <scope>NUCLEOTIDE SEQUENCE</scope>
</reference>
<dbReference type="EMBL" id="GBXM01052781">
    <property type="protein sequence ID" value="JAH55796.1"/>
    <property type="molecule type" value="Transcribed_RNA"/>
</dbReference>
<accession>A0A0E9TQH8</accession>
<reference evidence="1" key="1">
    <citation type="submission" date="2014-11" db="EMBL/GenBank/DDBJ databases">
        <authorList>
            <person name="Amaro Gonzalez C."/>
        </authorList>
    </citation>
    <scope>NUCLEOTIDE SEQUENCE</scope>
</reference>
<name>A0A0E9TQH8_ANGAN</name>
<proteinExistence type="predicted"/>